<feature type="region of interest" description="Disordered" evidence="1">
    <location>
        <begin position="211"/>
        <end position="251"/>
    </location>
</feature>
<name>A0A0D2D7U0_9EURO</name>
<feature type="transmembrane region" description="Helical" evidence="2">
    <location>
        <begin position="15"/>
        <end position="37"/>
    </location>
</feature>
<dbReference type="AlphaFoldDB" id="A0A0D2D7U0"/>
<dbReference type="EMBL" id="KN847318">
    <property type="protein sequence ID" value="KIW58362.1"/>
    <property type="molecule type" value="Genomic_DNA"/>
</dbReference>
<dbReference type="HOGENOM" id="CLU_1107154_0_0_1"/>
<proteinExistence type="predicted"/>
<evidence type="ECO:0000313" key="4">
    <source>
        <dbReference type="Proteomes" id="UP000054342"/>
    </source>
</evidence>
<dbReference type="RefSeq" id="XP_013318946.1">
    <property type="nucleotide sequence ID" value="XM_013463492.1"/>
</dbReference>
<dbReference type="Proteomes" id="UP000054342">
    <property type="component" value="Unassembled WGS sequence"/>
</dbReference>
<keyword evidence="4" id="KW-1185">Reference proteome</keyword>
<feature type="region of interest" description="Disordered" evidence="1">
    <location>
        <begin position="67"/>
        <end position="94"/>
    </location>
</feature>
<dbReference type="OrthoDB" id="10479525at2759"/>
<reference evidence="3 4" key="1">
    <citation type="submission" date="2015-01" db="EMBL/GenBank/DDBJ databases">
        <title>The Genome Sequence of Exophiala xenobiotica CBS118157.</title>
        <authorList>
            <consortium name="The Broad Institute Genomics Platform"/>
            <person name="Cuomo C."/>
            <person name="de Hoog S."/>
            <person name="Gorbushina A."/>
            <person name="Stielow B."/>
            <person name="Teixiera M."/>
            <person name="Abouelleil A."/>
            <person name="Chapman S.B."/>
            <person name="Priest M."/>
            <person name="Young S.K."/>
            <person name="Wortman J."/>
            <person name="Nusbaum C."/>
            <person name="Birren B."/>
        </authorList>
    </citation>
    <scope>NUCLEOTIDE SEQUENCE [LARGE SCALE GENOMIC DNA]</scope>
    <source>
        <strain evidence="3 4">CBS 118157</strain>
    </source>
</reference>
<accession>A0A0D2D7U0</accession>
<feature type="compositionally biased region" description="Basic and acidic residues" evidence="1">
    <location>
        <begin position="231"/>
        <end position="243"/>
    </location>
</feature>
<evidence type="ECO:0000256" key="2">
    <source>
        <dbReference type="SAM" id="Phobius"/>
    </source>
</evidence>
<protein>
    <submittedName>
        <fullName evidence="3">Uncharacterized protein</fullName>
    </submittedName>
</protein>
<organism evidence="3 4">
    <name type="scientific">Exophiala xenobiotica</name>
    <dbReference type="NCBI Taxonomy" id="348802"/>
    <lineage>
        <taxon>Eukaryota</taxon>
        <taxon>Fungi</taxon>
        <taxon>Dikarya</taxon>
        <taxon>Ascomycota</taxon>
        <taxon>Pezizomycotina</taxon>
        <taxon>Eurotiomycetes</taxon>
        <taxon>Chaetothyriomycetidae</taxon>
        <taxon>Chaetothyriales</taxon>
        <taxon>Herpotrichiellaceae</taxon>
        <taxon>Exophiala</taxon>
    </lineage>
</organism>
<evidence type="ECO:0000313" key="3">
    <source>
        <dbReference type="EMBL" id="KIW58362.1"/>
    </source>
</evidence>
<feature type="region of interest" description="Disordered" evidence="1">
    <location>
        <begin position="113"/>
        <end position="153"/>
    </location>
</feature>
<gene>
    <name evidence="3" type="ORF">PV05_02887</name>
</gene>
<evidence type="ECO:0000256" key="1">
    <source>
        <dbReference type="SAM" id="MobiDB-lite"/>
    </source>
</evidence>
<keyword evidence="2" id="KW-1133">Transmembrane helix</keyword>
<keyword evidence="2" id="KW-0472">Membrane</keyword>
<sequence>MSSSDDSGSGGINNYIWLIISSAVLVCFVIAACYARYRRWRLNKRRAVQRRREQAILDAELQAERERLAQHPPTDPPTYSGLLPPPRSFQRRHHQRRARALQRTIYRTTIETETETETETIGQGFPHIQRPAPTHLPPYSELDPQGQPPAYENVNAAGGEREQLFGSRLQDNIDIDARQALRVGAVSRLARVYDRNSRSKGSFVTGRWHRWRGSDSPRSSVEDIELGQLRPHRDRDVDVEGDTRPSSTSSE</sequence>
<dbReference type="GeneID" id="25324795"/>
<keyword evidence="2" id="KW-0812">Transmembrane</keyword>